<keyword evidence="4" id="KW-1185">Reference proteome</keyword>
<dbReference type="Proteomes" id="UP000617684">
    <property type="component" value="Segment"/>
</dbReference>
<keyword evidence="2" id="KW-0946">Virion</keyword>
<proteinExistence type="predicted"/>
<dbReference type="EMBL" id="MN988517">
    <property type="protein sequence ID" value="QIG70502.1"/>
    <property type="molecule type" value="Genomic_DNA"/>
</dbReference>
<evidence type="ECO:0000256" key="2">
    <source>
        <dbReference type="ARBA" id="ARBA00022844"/>
    </source>
</evidence>
<dbReference type="GO" id="GO:0019058">
    <property type="term" value="P:viral life cycle"/>
    <property type="evidence" value="ECO:0007669"/>
    <property type="project" value="UniProtKB-ARBA"/>
</dbReference>
<dbReference type="GO" id="GO:0044423">
    <property type="term" value="C:virion component"/>
    <property type="evidence" value="ECO:0007669"/>
    <property type="project" value="UniProtKB-KW"/>
</dbReference>
<evidence type="ECO:0000313" key="4">
    <source>
        <dbReference type="Proteomes" id="UP000617684"/>
    </source>
</evidence>
<keyword evidence="3" id="KW-0121">Carboxypeptidase</keyword>
<dbReference type="InterPro" id="IPR011050">
    <property type="entry name" value="Pectin_lyase_fold/virulence"/>
</dbReference>
<dbReference type="Gene3D" id="2.160.20.10">
    <property type="entry name" value="Single-stranded right-handed beta-helix, Pectin lyase-like"/>
    <property type="match status" value="1"/>
</dbReference>
<dbReference type="SMART" id="SM00710">
    <property type="entry name" value="PbH1"/>
    <property type="match status" value="7"/>
</dbReference>
<dbReference type="GO" id="GO:0051701">
    <property type="term" value="P:biological process involved in interaction with host"/>
    <property type="evidence" value="ECO:0007669"/>
    <property type="project" value="UniProtKB-ARBA"/>
</dbReference>
<dbReference type="Gene3D" id="2.60.40.10">
    <property type="entry name" value="Immunoglobulins"/>
    <property type="match status" value="1"/>
</dbReference>
<accession>A0A7S5R3H5</accession>
<reference evidence="3" key="1">
    <citation type="submission" date="2020-01" db="EMBL/GenBank/DDBJ databases">
        <title>Patterns of diversity and host range of bacteriophage communities associated with bean-nodulatin bacteria.</title>
        <authorList>
            <person name="Vann Cauwenberghe J."/>
            <person name="Santamaria R.I."/>
            <person name="Bustos P."/>
            <person name="Juarez S."/>
            <person name="Gonzalez V."/>
        </authorList>
    </citation>
    <scope>NUCLEOTIDE SEQUENCE</scope>
</reference>
<comment type="subcellular location">
    <subcellularLocation>
        <location evidence="1">Virion</location>
    </subcellularLocation>
</comment>
<protein>
    <submittedName>
        <fullName evidence="3">Carboxypeptidase regulatory domain-containing protein</fullName>
    </submittedName>
</protein>
<keyword evidence="3" id="KW-0378">Hydrolase</keyword>
<dbReference type="GO" id="GO:0004180">
    <property type="term" value="F:carboxypeptidase activity"/>
    <property type="evidence" value="ECO:0007669"/>
    <property type="project" value="UniProtKB-KW"/>
</dbReference>
<dbReference type="InterPro" id="IPR012334">
    <property type="entry name" value="Pectin_lyas_fold"/>
</dbReference>
<gene>
    <name evidence="3" type="ORF">EVB89_039</name>
</gene>
<keyword evidence="3" id="KW-0645">Protease</keyword>
<evidence type="ECO:0000256" key="1">
    <source>
        <dbReference type="ARBA" id="ARBA00004328"/>
    </source>
</evidence>
<organism evidence="3 4">
    <name type="scientific">Rhizobium phage RHph_N38</name>
    <dbReference type="NCBI Taxonomy" id="2509750"/>
    <lineage>
        <taxon>Viruses</taxon>
        <taxon>Duplodnaviria</taxon>
        <taxon>Heunggongvirae</taxon>
        <taxon>Uroviricota</taxon>
        <taxon>Caudoviricetes</taxon>
        <taxon>Schitoviridae</taxon>
        <taxon>Demetervirinae</taxon>
        <taxon>Cyamitesvirus</taxon>
        <taxon>Cyamitesvirus N38</taxon>
    </lineage>
</organism>
<name>A0A7S5R3H5_9CAUD</name>
<evidence type="ECO:0000313" key="3">
    <source>
        <dbReference type="EMBL" id="QIG70502.1"/>
    </source>
</evidence>
<dbReference type="SUPFAM" id="SSF51126">
    <property type="entry name" value="Pectin lyase-like"/>
    <property type="match status" value="1"/>
</dbReference>
<dbReference type="InterPro" id="IPR006626">
    <property type="entry name" value="PbH1"/>
</dbReference>
<dbReference type="InterPro" id="IPR013783">
    <property type="entry name" value="Ig-like_fold"/>
</dbReference>
<sequence>MSATITSANTVLTTLTVQGTGGTPGGQVGIYIDNVLRPERDTPDGSGNWEIVVTDLTGGAHTVRATDVMIGGTSVITQFVPASVTVESAVGDTTEDVTPVVQGTLLNEDDSPIVGATISIYMKAHADSTYTLKGTTTTNSSGVYTFEIPTALADGEYDFYAVASAVTMTSLVDSVTVSKPLEAPVMEPVTDRLFAIAADSIFIGINPPVGYEILSAKTMNIAKPLGEWSLGGSSLGLAINSTTGAVTIETSAQFAAAGSRQISVTCTNSQGSSSTLLNLVVVAENSGIKYIDSVAGSDVNTGLNPNVPRANNDSSSGRRRFKRGGVWNIQLGSADSHTREDYGDPWKPRPKFGSGTTYGYDGSNLDNATIRSLWFSDWVSRGINVQVVTNILIEDCLFTDSRSSSVQGIKLHNSDKAAALTVPDLPGKTFNLIYKDNELRNVKGDGLYITKITGILIQNNKHDAAYGGGADCIQIAYENNDTNISKNVVIRGNLLLQSPQSQSDKGGLVCEQTKVYLAEYNDIGGKNFSFSSIGFDATCRSNNMRDGKLNTYSFGYGTGEQSHFGRHHVYDNNISNCIRGIGLSSFGDSTILNNGVYGYQRYDFECHDNVISKCTYGFFADRPWSGYVKRNIFMQCTNAITRQGGQVSGNTVANLGVYTTQDVTGNYTNDGTWLNSVPPKLSGTIAAGATVSVANAEWKLNGVVTAPDEVLYFWRNKGYDIAGETGSSYTIPVDVASDLDLSCVMFARKGTNWMLAVAENDWPTDAYFIPRAYTEGNLKFKKRYFKLGDVAA</sequence>